<keyword evidence="4 6" id="KW-0067">ATP-binding</keyword>
<sequence>MGVIELEGLTKIYDDYTAVDHIDLSVEQGEIFGLLGPNGAGKTTTILMMLGLIEPTSGSVRVCQIDSIRYPMEVKQRVGYLPDDLGFYDERTGLENLLLTAQLNGIPLKEARSRAEILLDRVGLAHAAHQKAGTYSRGMRQRLGLADVLMKKPEVIVLDEPTLGLDPEGMQELLALIQSLSRNENMTVLLSSHHLYQVQQICDRVGLFVGGRLMAVGPIDQLAREMFKDEPLVVFLRCSPASDQLREEVLSVPGVISAETEGDQWEVTCERDVSAEIARTVVENGARLQHLFTKDYGLDEIYRRYF</sequence>
<organism evidence="6 7">
    <name type="scientific">Caldalkalibacillus uzonensis</name>
    <dbReference type="NCBI Taxonomy" id="353224"/>
    <lineage>
        <taxon>Bacteria</taxon>
        <taxon>Bacillati</taxon>
        <taxon>Bacillota</taxon>
        <taxon>Bacilli</taxon>
        <taxon>Bacillales</taxon>
        <taxon>Bacillaceae</taxon>
        <taxon>Caldalkalibacillus</taxon>
    </lineage>
</organism>
<evidence type="ECO:0000256" key="4">
    <source>
        <dbReference type="ARBA" id="ARBA00022840"/>
    </source>
</evidence>
<dbReference type="EMBL" id="JAUSUQ010000002">
    <property type="protein sequence ID" value="MDQ0337826.1"/>
    <property type="molecule type" value="Genomic_DNA"/>
</dbReference>
<feature type="domain" description="ABC transporter" evidence="5">
    <location>
        <begin position="4"/>
        <end position="235"/>
    </location>
</feature>
<accession>A0ABU0CN36</accession>
<keyword evidence="3" id="KW-0547">Nucleotide-binding</keyword>
<dbReference type="CDD" id="cd03230">
    <property type="entry name" value="ABC_DR_subfamily_A"/>
    <property type="match status" value="1"/>
</dbReference>
<dbReference type="InterPro" id="IPR003439">
    <property type="entry name" value="ABC_transporter-like_ATP-bd"/>
</dbReference>
<evidence type="ECO:0000256" key="3">
    <source>
        <dbReference type="ARBA" id="ARBA00022741"/>
    </source>
</evidence>
<dbReference type="SUPFAM" id="SSF52540">
    <property type="entry name" value="P-loop containing nucleoside triphosphate hydrolases"/>
    <property type="match status" value="1"/>
</dbReference>
<comment type="caution">
    <text evidence="6">The sequence shown here is derived from an EMBL/GenBank/DDBJ whole genome shotgun (WGS) entry which is preliminary data.</text>
</comment>
<evidence type="ECO:0000259" key="5">
    <source>
        <dbReference type="PROSITE" id="PS50893"/>
    </source>
</evidence>
<dbReference type="Gene3D" id="3.40.50.300">
    <property type="entry name" value="P-loop containing nucleotide triphosphate hydrolases"/>
    <property type="match status" value="1"/>
</dbReference>
<dbReference type="PROSITE" id="PS50893">
    <property type="entry name" value="ABC_TRANSPORTER_2"/>
    <property type="match status" value="1"/>
</dbReference>
<reference evidence="6 7" key="1">
    <citation type="submission" date="2023-07" db="EMBL/GenBank/DDBJ databases">
        <title>Genomic Encyclopedia of Type Strains, Phase IV (KMG-IV): sequencing the most valuable type-strain genomes for metagenomic binning, comparative biology and taxonomic classification.</title>
        <authorList>
            <person name="Goeker M."/>
        </authorList>
    </citation>
    <scope>NUCLEOTIDE SEQUENCE [LARGE SCALE GENOMIC DNA]</scope>
    <source>
        <strain evidence="6 7">DSM 17740</strain>
    </source>
</reference>
<dbReference type="InterPro" id="IPR003593">
    <property type="entry name" value="AAA+_ATPase"/>
</dbReference>
<evidence type="ECO:0000256" key="1">
    <source>
        <dbReference type="ARBA" id="ARBA00005417"/>
    </source>
</evidence>
<dbReference type="PANTHER" id="PTHR43335:SF4">
    <property type="entry name" value="ABC TRANSPORTER, ATP-BINDING PROTEIN"/>
    <property type="match status" value="1"/>
</dbReference>
<protein>
    <submittedName>
        <fullName evidence="6">ABC-2 type transport system ATP-binding protein</fullName>
    </submittedName>
</protein>
<dbReference type="RefSeq" id="WP_307335266.1">
    <property type="nucleotide sequence ID" value="NZ_JAUSUQ010000002.1"/>
</dbReference>
<evidence type="ECO:0000256" key="2">
    <source>
        <dbReference type="ARBA" id="ARBA00022448"/>
    </source>
</evidence>
<proteinExistence type="inferred from homology"/>
<comment type="similarity">
    <text evidence="1">Belongs to the ABC transporter superfamily.</text>
</comment>
<dbReference type="SMART" id="SM00382">
    <property type="entry name" value="AAA"/>
    <property type="match status" value="1"/>
</dbReference>
<dbReference type="Proteomes" id="UP001232445">
    <property type="component" value="Unassembled WGS sequence"/>
</dbReference>
<dbReference type="Pfam" id="PF00005">
    <property type="entry name" value="ABC_tran"/>
    <property type="match status" value="1"/>
</dbReference>
<dbReference type="PANTHER" id="PTHR43335">
    <property type="entry name" value="ABC TRANSPORTER, ATP-BINDING PROTEIN"/>
    <property type="match status" value="1"/>
</dbReference>
<gene>
    <name evidence="6" type="ORF">J2S00_000609</name>
</gene>
<evidence type="ECO:0000313" key="7">
    <source>
        <dbReference type="Proteomes" id="UP001232445"/>
    </source>
</evidence>
<keyword evidence="7" id="KW-1185">Reference proteome</keyword>
<evidence type="ECO:0000313" key="6">
    <source>
        <dbReference type="EMBL" id="MDQ0337826.1"/>
    </source>
</evidence>
<dbReference type="InterPro" id="IPR027417">
    <property type="entry name" value="P-loop_NTPase"/>
</dbReference>
<keyword evidence="2" id="KW-0813">Transport</keyword>
<dbReference type="GO" id="GO:0005524">
    <property type="term" value="F:ATP binding"/>
    <property type="evidence" value="ECO:0007669"/>
    <property type="project" value="UniProtKB-KW"/>
</dbReference>
<name>A0ABU0CN36_9BACI</name>